<dbReference type="AlphaFoldDB" id="A0A8H3VVX9"/>
<feature type="region of interest" description="Disordered" evidence="1">
    <location>
        <begin position="1"/>
        <end position="21"/>
    </location>
</feature>
<reference evidence="2 3" key="1">
    <citation type="submission" date="2019-12" db="EMBL/GenBank/DDBJ databases">
        <title>A genome sequence resource for the geographically widespread anthracnose pathogen Colletotrichum asianum.</title>
        <authorList>
            <person name="Meng Y."/>
        </authorList>
    </citation>
    <scope>NUCLEOTIDE SEQUENCE [LARGE SCALE GENOMIC DNA]</scope>
    <source>
        <strain evidence="2 3">ICMP 18580</strain>
    </source>
</reference>
<gene>
    <name evidence="2" type="ORF">GQ607_016384</name>
</gene>
<comment type="caution">
    <text evidence="2">The sequence shown here is derived from an EMBL/GenBank/DDBJ whole genome shotgun (WGS) entry which is preliminary data.</text>
</comment>
<feature type="compositionally biased region" description="Polar residues" evidence="1">
    <location>
        <begin position="271"/>
        <end position="281"/>
    </location>
</feature>
<feature type="region of interest" description="Disordered" evidence="1">
    <location>
        <begin position="244"/>
        <end position="309"/>
    </location>
</feature>
<keyword evidence="3" id="KW-1185">Reference proteome</keyword>
<name>A0A8H3VVX9_9PEZI</name>
<organism evidence="2 3">
    <name type="scientific">Colletotrichum asianum</name>
    <dbReference type="NCBI Taxonomy" id="702518"/>
    <lineage>
        <taxon>Eukaryota</taxon>
        <taxon>Fungi</taxon>
        <taxon>Dikarya</taxon>
        <taxon>Ascomycota</taxon>
        <taxon>Pezizomycotina</taxon>
        <taxon>Sordariomycetes</taxon>
        <taxon>Hypocreomycetidae</taxon>
        <taxon>Glomerellales</taxon>
        <taxon>Glomerellaceae</taxon>
        <taxon>Colletotrichum</taxon>
        <taxon>Colletotrichum gloeosporioides species complex</taxon>
    </lineage>
</organism>
<evidence type="ECO:0000256" key="1">
    <source>
        <dbReference type="SAM" id="MobiDB-lite"/>
    </source>
</evidence>
<accession>A0A8H3VVX9</accession>
<proteinExistence type="predicted"/>
<feature type="compositionally biased region" description="Basic and acidic residues" evidence="1">
    <location>
        <begin position="8"/>
        <end position="21"/>
    </location>
</feature>
<evidence type="ECO:0000313" key="3">
    <source>
        <dbReference type="Proteomes" id="UP000434172"/>
    </source>
</evidence>
<dbReference type="EMBL" id="WOWK01000161">
    <property type="protein sequence ID" value="KAF0316393.1"/>
    <property type="molecule type" value="Genomic_DNA"/>
</dbReference>
<evidence type="ECO:0000313" key="2">
    <source>
        <dbReference type="EMBL" id="KAF0316393.1"/>
    </source>
</evidence>
<protein>
    <submittedName>
        <fullName evidence="2">Uncharacterized protein</fullName>
    </submittedName>
</protein>
<dbReference type="Proteomes" id="UP000434172">
    <property type="component" value="Unassembled WGS sequence"/>
</dbReference>
<sequence length="679" mass="75767">MPPPEEVITTHDDDPKLPKPLEKRSAQIVTAALEAKEIYPALRKSEEDASALHGVQPVDLRASLSPEEIDIIVTALPPDLLVTKFSAKVNKACKLWKIPSSRTLFQIGYDFARQGQKFFVAVGLLVSPRSALLPLFAEPSRDVRHVAWLRKSTCLESVSTTPFLPRKPAPAKLQRSRLRSTPPFLGTLLSIEREVKPQSTPLQNAGAEALQTEYSLASHPQTPWTHLTTHQPPKHASRKTLFASEDDEQAEPGFTFPDDERSQNVLDPLENNESLQSSSDPSAHEFEYDPLQPAPEPCASGPGDHDTFGVSATPKLPKIKMAEPSAKRPCLREMSPQLDNGQLAEVLQDGAEIPLKLRSGVIFYMFQMAGDTAVIQTDMLEGIDDADYTPDMTIVDQLFQRTTVFLPLQVGHSDAALGVIHHSSQIADNVQPFGQFEEDGSLSTARNAIEVFIAKYLPKTTPRGRLPALLPGLCAEDPNDMPVYVFAFGAFMTTKANVPPTIHKGLWRRIFYGLLGVTIPDWESLLPHIDDVNVREEPPQPPQLSPEEEVELQNVQELLRQYTAARSALERRHTRNIGNIEKFHHDIAPALKVMKRLYQFSCTYAAQVKENVDRDTERRSYRCGVSSPIQRLEEPDNAEKLQRTVKSVFDKISGLDKRVDDMYMRWVRPRDGLVKGTGA</sequence>